<gene>
    <name evidence="2" type="ORF">D3868_27935</name>
    <name evidence="1" type="ORF">SIM66_00735</name>
</gene>
<proteinExistence type="predicted"/>
<dbReference type="GeneID" id="56447863"/>
<sequence length="134" mass="14727">MESLDHLLLDEDVSTAGRWVQPDPDLPLRIKTKGLTDEYFDAQARMQRSAAKGFNGDTERLPSSMKRDINAKCLLKHSLVDIENCVIGGKSLTIEEFGDLIQTERGKRLLGLAFTAAGMAHEAQKAEQEAAVGN</sequence>
<keyword evidence="4" id="KW-1185">Reference proteome</keyword>
<dbReference type="Proteomes" id="UP000298774">
    <property type="component" value="Plasmid p3"/>
</dbReference>
<geneLocation type="plasmid" evidence="2 3">
    <name>p3</name>
</geneLocation>
<protein>
    <submittedName>
        <fullName evidence="2">Uncharacterized protein</fullName>
    </submittedName>
</protein>
<dbReference type="RefSeq" id="WP_105217759.1">
    <property type="nucleotide sequence ID" value="NZ_CP032342.1"/>
</dbReference>
<dbReference type="EMBL" id="CP032342">
    <property type="protein sequence ID" value="QCO12842.1"/>
    <property type="molecule type" value="Genomic_DNA"/>
</dbReference>
<name>A0A4D8R6B6_AZOBR</name>
<evidence type="ECO:0000313" key="2">
    <source>
        <dbReference type="EMBL" id="QCO12842.1"/>
    </source>
</evidence>
<evidence type="ECO:0000313" key="1">
    <source>
        <dbReference type="EMBL" id="MDX5949735.1"/>
    </source>
</evidence>
<evidence type="ECO:0000313" key="3">
    <source>
        <dbReference type="Proteomes" id="UP000298774"/>
    </source>
</evidence>
<keyword evidence="2" id="KW-0614">Plasmid</keyword>
<accession>A0A4D8R6B6</accession>
<reference evidence="2 3" key="1">
    <citation type="submission" date="2018-09" db="EMBL/GenBank/DDBJ databases">
        <title>Whole genome based analysis of evolution and adaptive divergence in Indian and Brazilian strains of Azospirillum brasilense.</title>
        <authorList>
            <person name="Singh C."/>
            <person name="Tripathi A.K."/>
        </authorList>
    </citation>
    <scope>NUCLEOTIDE SEQUENCE [LARGE SCALE GENOMIC DNA]</scope>
    <source>
        <strain evidence="2 3">MTCC4038</strain>
        <plasmid evidence="2 3">p3</plasmid>
    </source>
</reference>
<reference evidence="1 4" key="2">
    <citation type="submission" date="2023-11" db="EMBL/GenBank/DDBJ databases">
        <title>MicrobeMod: A computational toolkit for identifying prokaryotic methylation and restriction-modification with nanopore sequencing.</title>
        <authorList>
            <person name="Crits-Christoph A."/>
            <person name="Kang S.C."/>
            <person name="Lee H."/>
            <person name="Ostrov N."/>
        </authorList>
    </citation>
    <scope>NUCLEOTIDE SEQUENCE [LARGE SCALE GENOMIC DNA]</scope>
    <source>
        <strain evidence="1 4">ATCC 29145</strain>
    </source>
</reference>
<evidence type="ECO:0000313" key="4">
    <source>
        <dbReference type="Proteomes" id="UP001277471"/>
    </source>
</evidence>
<dbReference type="EMBL" id="JAWXYC010000001">
    <property type="protein sequence ID" value="MDX5949735.1"/>
    <property type="molecule type" value="Genomic_DNA"/>
</dbReference>
<organism evidence="2 3">
    <name type="scientific">Azospirillum brasilense</name>
    <dbReference type="NCBI Taxonomy" id="192"/>
    <lineage>
        <taxon>Bacteria</taxon>
        <taxon>Pseudomonadati</taxon>
        <taxon>Pseudomonadota</taxon>
        <taxon>Alphaproteobacteria</taxon>
        <taxon>Rhodospirillales</taxon>
        <taxon>Azospirillaceae</taxon>
        <taxon>Azospirillum</taxon>
    </lineage>
</organism>
<dbReference type="Proteomes" id="UP001277471">
    <property type="component" value="Unassembled WGS sequence"/>
</dbReference>
<dbReference type="AlphaFoldDB" id="A0A4D8R6B6"/>